<keyword evidence="4 8" id="KW-0418">Kinase</keyword>
<dbReference type="NCBIfam" id="TIGR03168">
    <property type="entry name" value="1-PFK"/>
    <property type="match status" value="1"/>
</dbReference>
<dbReference type="STRING" id="909663.GCA_000512235_01728"/>
<dbReference type="GO" id="GO:0008443">
    <property type="term" value="F:phosphofructokinase activity"/>
    <property type="evidence" value="ECO:0007669"/>
    <property type="project" value="TreeGrafter"/>
</dbReference>
<evidence type="ECO:0000256" key="5">
    <source>
        <dbReference type="ARBA" id="ARBA00022840"/>
    </source>
</evidence>
<dbReference type="InterPro" id="IPR002173">
    <property type="entry name" value="Carboh/pur_kinase_PfkB_CS"/>
</dbReference>
<dbReference type="InterPro" id="IPR029056">
    <property type="entry name" value="Ribokinase-like"/>
</dbReference>
<dbReference type="GO" id="GO:0005829">
    <property type="term" value="C:cytosol"/>
    <property type="evidence" value="ECO:0007669"/>
    <property type="project" value="TreeGrafter"/>
</dbReference>
<proteinExistence type="inferred from homology"/>
<dbReference type="Gene3D" id="3.40.1190.20">
    <property type="match status" value="1"/>
</dbReference>
<dbReference type="InterPro" id="IPR011611">
    <property type="entry name" value="PfkB_dom"/>
</dbReference>
<evidence type="ECO:0000256" key="6">
    <source>
        <dbReference type="PIRNR" id="PIRNR000535"/>
    </source>
</evidence>
<gene>
    <name evidence="8" type="ORF">GXY80_08765</name>
</gene>
<protein>
    <submittedName>
        <fullName evidence="8">Hexose kinase</fullName>
        <ecNumber evidence="8">2.7.1.-</ecNumber>
    </submittedName>
</protein>
<name>A0A351U0G4_9BACT</name>
<evidence type="ECO:0000259" key="7">
    <source>
        <dbReference type="Pfam" id="PF00294"/>
    </source>
</evidence>
<evidence type="ECO:0000256" key="2">
    <source>
        <dbReference type="ARBA" id="ARBA00022679"/>
    </source>
</evidence>
<dbReference type="PROSITE" id="PS00584">
    <property type="entry name" value="PFKB_KINASES_2"/>
    <property type="match status" value="1"/>
</dbReference>
<comment type="caution">
    <text evidence="8">The sequence shown here is derived from an EMBL/GenBank/DDBJ whole genome shotgun (WGS) entry which is preliminary data.</text>
</comment>
<feature type="domain" description="Carbohydrate kinase PfkB" evidence="7">
    <location>
        <begin position="15"/>
        <end position="294"/>
    </location>
</feature>
<dbReference type="Pfam" id="PF00294">
    <property type="entry name" value="PfkB"/>
    <property type="match status" value="1"/>
</dbReference>
<comment type="similarity">
    <text evidence="1">Belongs to the carbohydrate kinase PfkB family.</text>
</comment>
<keyword evidence="2 6" id="KW-0808">Transferase</keyword>
<dbReference type="PANTHER" id="PTHR46566">
    <property type="entry name" value="1-PHOSPHOFRUCTOKINASE-RELATED"/>
    <property type="match status" value="1"/>
</dbReference>
<dbReference type="PIRSF" id="PIRSF000535">
    <property type="entry name" value="1PFK/6PFK/LacC"/>
    <property type="match status" value="1"/>
</dbReference>
<sequence length="309" mass="33601">MIYAITLSPILNRTIDVEEIIYDDCNEVVEGRSRPEGRGIDVSRVIKEIGGQSIALGFIGGYSGLELEGRLINEGIVCDFIRINDEVRTKTIIYQRKKNLQTLLCTARPEVKSFEISAFYNKIKEIPTDSYVVLSGAIPRGISDNFFAQVTTTLREKGVKVILDADEEILKRGVNAGPYLIKPNIHEFGRLIGKNIADADMEEVFHEAKPYLGLVEYIAVSAGPRGVAGVSKEGSYLVIPPKVKVRSSIGAGDSLVAGIVFVLSEGGRFEEALAMGVACGTASTLNSGGGLCIKEDIETIKKDIIIKKF</sequence>
<evidence type="ECO:0000313" key="8">
    <source>
        <dbReference type="EMBL" id="NLW35554.1"/>
    </source>
</evidence>
<evidence type="ECO:0000313" key="9">
    <source>
        <dbReference type="Proteomes" id="UP000777265"/>
    </source>
</evidence>
<evidence type="ECO:0000256" key="1">
    <source>
        <dbReference type="ARBA" id="ARBA00010688"/>
    </source>
</evidence>
<dbReference type="InterPro" id="IPR017583">
    <property type="entry name" value="Tagatose/fructose_Pkinase"/>
</dbReference>
<accession>A0A351U0G4</accession>
<dbReference type="EC" id="2.7.1.-" evidence="8"/>
<evidence type="ECO:0000256" key="3">
    <source>
        <dbReference type="ARBA" id="ARBA00022741"/>
    </source>
</evidence>
<dbReference type="GO" id="GO:0005524">
    <property type="term" value="F:ATP binding"/>
    <property type="evidence" value="ECO:0007669"/>
    <property type="project" value="UniProtKB-KW"/>
</dbReference>
<keyword evidence="3" id="KW-0547">Nucleotide-binding</keyword>
<reference evidence="8" key="2">
    <citation type="submission" date="2020-01" db="EMBL/GenBank/DDBJ databases">
        <authorList>
            <person name="Campanaro S."/>
        </authorList>
    </citation>
    <scope>NUCLEOTIDE SEQUENCE</scope>
    <source>
        <strain evidence="8">AS06rmzACSIP_7</strain>
    </source>
</reference>
<dbReference type="SUPFAM" id="SSF53613">
    <property type="entry name" value="Ribokinase-like"/>
    <property type="match status" value="1"/>
</dbReference>
<dbReference type="EMBL" id="JAAYEE010000140">
    <property type="protein sequence ID" value="NLW35554.1"/>
    <property type="molecule type" value="Genomic_DNA"/>
</dbReference>
<reference evidence="8" key="1">
    <citation type="journal article" date="2020" name="Biotechnol. Biofuels">
        <title>New insights from the biogas microbiome by comprehensive genome-resolved metagenomics of nearly 1600 species originating from multiple anaerobic digesters.</title>
        <authorList>
            <person name="Campanaro S."/>
            <person name="Treu L."/>
            <person name="Rodriguez-R L.M."/>
            <person name="Kovalovszki A."/>
            <person name="Ziels R.M."/>
            <person name="Maus I."/>
            <person name="Zhu X."/>
            <person name="Kougias P.G."/>
            <person name="Basile A."/>
            <person name="Luo G."/>
            <person name="Schluter A."/>
            <person name="Konstantinidis K.T."/>
            <person name="Angelidaki I."/>
        </authorList>
    </citation>
    <scope>NUCLEOTIDE SEQUENCE</scope>
    <source>
        <strain evidence="8">AS06rmzACSIP_7</strain>
    </source>
</reference>
<dbReference type="Proteomes" id="UP000777265">
    <property type="component" value="Unassembled WGS sequence"/>
</dbReference>
<keyword evidence="5" id="KW-0067">ATP-binding</keyword>
<organism evidence="8 9">
    <name type="scientific">Syntrophorhabdus aromaticivorans</name>
    <dbReference type="NCBI Taxonomy" id="328301"/>
    <lineage>
        <taxon>Bacteria</taxon>
        <taxon>Pseudomonadati</taxon>
        <taxon>Thermodesulfobacteriota</taxon>
        <taxon>Syntrophorhabdia</taxon>
        <taxon>Syntrophorhabdales</taxon>
        <taxon>Syntrophorhabdaceae</taxon>
        <taxon>Syntrophorhabdus</taxon>
    </lineage>
</organism>
<evidence type="ECO:0000256" key="4">
    <source>
        <dbReference type="ARBA" id="ARBA00022777"/>
    </source>
</evidence>
<dbReference type="CDD" id="cd01164">
    <property type="entry name" value="FruK_PfkB_like"/>
    <property type="match status" value="1"/>
</dbReference>
<dbReference type="PANTHER" id="PTHR46566:SF2">
    <property type="entry name" value="ATP-DEPENDENT 6-PHOSPHOFRUCTOKINASE ISOZYME 2"/>
    <property type="match status" value="1"/>
</dbReference>
<dbReference type="AlphaFoldDB" id="A0A351U0G4"/>